<evidence type="ECO:0000259" key="7">
    <source>
        <dbReference type="Pfam" id="PF22700"/>
    </source>
</evidence>
<dbReference type="InterPro" id="IPR005935">
    <property type="entry name" value="Mev_decarb"/>
</dbReference>
<dbReference type="PIRSF" id="PIRSF015950">
    <property type="entry name" value="Mev_P_decrbx"/>
    <property type="match status" value="1"/>
</dbReference>
<dbReference type="GO" id="GO:0016831">
    <property type="term" value="F:carboxy-lyase activity"/>
    <property type="evidence" value="ECO:0007669"/>
    <property type="project" value="InterPro"/>
</dbReference>
<dbReference type="SUPFAM" id="SSF54211">
    <property type="entry name" value="Ribosomal protein S5 domain 2-like"/>
    <property type="match status" value="1"/>
</dbReference>
<organism evidence="8 9">
    <name type="scientific">Haloflavibacter putidus</name>
    <dbReference type="NCBI Taxonomy" id="2576776"/>
    <lineage>
        <taxon>Bacteria</taxon>
        <taxon>Pseudomonadati</taxon>
        <taxon>Bacteroidota</taxon>
        <taxon>Flavobacteriia</taxon>
        <taxon>Flavobacteriales</taxon>
        <taxon>Flavobacteriaceae</taxon>
        <taxon>Haloflavibacter</taxon>
    </lineage>
</organism>
<dbReference type="InterPro" id="IPR020568">
    <property type="entry name" value="Ribosomal_Su5_D2-typ_SF"/>
</dbReference>
<dbReference type="PANTHER" id="PTHR10977:SF3">
    <property type="entry name" value="DIPHOSPHOMEVALONATE DECARBOXYLASE"/>
    <property type="match status" value="1"/>
</dbReference>
<dbReference type="GO" id="GO:0008299">
    <property type="term" value="P:isoprenoid biosynthetic process"/>
    <property type="evidence" value="ECO:0007669"/>
    <property type="project" value="InterPro"/>
</dbReference>
<keyword evidence="2" id="KW-0547">Nucleotide-binding</keyword>
<dbReference type="PANTHER" id="PTHR10977">
    <property type="entry name" value="DIPHOSPHOMEVALONATE DECARBOXYLASE"/>
    <property type="match status" value="1"/>
</dbReference>
<dbReference type="Gene3D" id="3.30.70.890">
    <property type="entry name" value="GHMP kinase, C-terminal domain"/>
    <property type="match status" value="1"/>
</dbReference>
<keyword evidence="5" id="KW-0456">Lyase</keyword>
<dbReference type="OrthoDB" id="5498344at2"/>
<dbReference type="Gene3D" id="3.30.230.10">
    <property type="match status" value="1"/>
</dbReference>
<evidence type="ECO:0000256" key="2">
    <source>
        <dbReference type="ARBA" id="ARBA00022741"/>
    </source>
</evidence>
<dbReference type="RefSeq" id="WP_141421726.1">
    <property type="nucleotide sequence ID" value="NZ_VIAR01000006.1"/>
</dbReference>
<keyword evidence="9" id="KW-1185">Reference proteome</keyword>
<gene>
    <name evidence="8" type="ORF">FKR84_07760</name>
</gene>
<dbReference type="Proteomes" id="UP000317169">
    <property type="component" value="Unassembled WGS sequence"/>
</dbReference>
<evidence type="ECO:0000256" key="3">
    <source>
        <dbReference type="ARBA" id="ARBA00022840"/>
    </source>
</evidence>
<dbReference type="InterPro" id="IPR041431">
    <property type="entry name" value="Mvd1_C"/>
</dbReference>
<evidence type="ECO:0000313" key="8">
    <source>
        <dbReference type="EMBL" id="TQD38868.1"/>
    </source>
</evidence>
<protein>
    <submittedName>
        <fullName evidence="8">Diphosphomevalonate decarboxylase</fullName>
    </submittedName>
</protein>
<dbReference type="GO" id="GO:0005524">
    <property type="term" value="F:ATP binding"/>
    <property type="evidence" value="ECO:0007669"/>
    <property type="project" value="UniProtKB-KW"/>
</dbReference>
<name>A0A507ZT21_9FLAO</name>
<dbReference type="InterPro" id="IPR014721">
    <property type="entry name" value="Ribsml_uS5_D2-typ_fold_subgr"/>
</dbReference>
<dbReference type="Pfam" id="PF22700">
    <property type="entry name" value="MVD-like_N"/>
    <property type="match status" value="1"/>
</dbReference>
<dbReference type="AlphaFoldDB" id="A0A507ZT21"/>
<evidence type="ECO:0000259" key="6">
    <source>
        <dbReference type="Pfam" id="PF18376"/>
    </source>
</evidence>
<feature type="domain" description="Mvd1 C-terminal" evidence="6">
    <location>
        <begin position="211"/>
        <end position="350"/>
    </location>
</feature>
<dbReference type="SUPFAM" id="SSF55060">
    <property type="entry name" value="GHMP Kinase, C-terminal domain"/>
    <property type="match status" value="1"/>
</dbReference>
<dbReference type="EMBL" id="VIAR01000006">
    <property type="protein sequence ID" value="TQD38868.1"/>
    <property type="molecule type" value="Genomic_DNA"/>
</dbReference>
<keyword evidence="3" id="KW-0067">ATP-binding</keyword>
<accession>A0A507ZT21</accession>
<evidence type="ECO:0000256" key="1">
    <source>
        <dbReference type="ARBA" id="ARBA00022516"/>
    </source>
</evidence>
<dbReference type="Pfam" id="PF18376">
    <property type="entry name" value="MDD_C"/>
    <property type="match status" value="1"/>
</dbReference>
<comment type="caution">
    <text evidence="8">The sequence shown here is derived from an EMBL/GenBank/DDBJ whole genome shotgun (WGS) entry which is preliminary data.</text>
</comment>
<evidence type="ECO:0000256" key="4">
    <source>
        <dbReference type="ARBA" id="ARBA00023098"/>
    </source>
</evidence>
<evidence type="ECO:0000313" key="9">
    <source>
        <dbReference type="Proteomes" id="UP000317169"/>
    </source>
</evidence>
<proteinExistence type="predicted"/>
<feature type="domain" description="Diphosphomevalonate decarboxylase-like N-terminal" evidence="7">
    <location>
        <begin position="24"/>
        <end position="186"/>
    </location>
</feature>
<keyword evidence="1" id="KW-0444">Lipid biosynthesis</keyword>
<reference evidence="8 9" key="1">
    <citation type="submission" date="2019-06" db="EMBL/GenBank/DDBJ databases">
        <title>Flavibacter putida gen. nov., sp. nov., a novel marine bacterium of the family Flavobacteriaceae isolated from coastal seawater.</title>
        <authorList>
            <person name="Feng X."/>
        </authorList>
    </citation>
    <scope>NUCLEOTIDE SEQUENCE [LARGE SCALE GENOMIC DNA]</scope>
    <source>
        <strain evidence="8 9">PLHSN227</strain>
    </source>
</reference>
<evidence type="ECO:0000256" key="5">
    <source>
        <dbReference type="ARBA" id="ARBA00023239"/>
    </source>
</evidence>
<dbReference type="InterPro" id="IPR036554">
    <property type="entry name" value="GHMP_kinase_C_sf"/>
</dbReference>
<keyword evidence="4" id="KW-0443">Lipid metabolism</keyword>
<sequence>MTETEFIPTTTLSYPEKGAFTWEAPSNIALVKYWGKYGEQLPKNPSVSFTLSNCKTTTTLKFQKKEESKEKFDFQVFLDQKRAKDFDPKIALFFERVLPYLPFLKEYQFTIETHNSFPHSSGIASSASGMSALALCLLSIEKAANPKLTEDYFTKKAAFLARLGSGSATRSLQGEVVIWGEHKTIENSSNLYGIKVESPIHENFKNYKDTVLLVDKGQKTVSSTLGHNLMIEHPYAEQRFEQAFSNTKKLLEILKSGDLDKFIHLVESEALALHAMMMTSSPYFILMQPNTLAIIHKIWQFRKENNSKICFTLDAGANVHLLYPAVEEAKVLDFIKNQLVAHCQKEQYICDQVGKGAKQLHFA</sequence>
<dbReference type="InterPro" id="IPR053859">
    <property type="entry name" value="MVD-like_N"/>
</dbReference>